<evidence type="ECO:0000256" key="4">
    <source>
        <dbReference type="ARBA" id="ARBA00022692"/>
    </source>
</evidence>
<evidence type="ECO:0000256" key="3">
    <source>
        <dbReference type="ARBA" id="ARBA00022448"/>
    </source>
</evidence>
<evidence type="ECO:0000256" key="7">
    <source>
        <dbReference type="SAM" id="MobiDB-lite"/>
    </source>
</evidence>
<keyword evidence="3" id="KW-0813">Transport</keyword>
<dbReference type="GO" id="GO:0015791">
    <property type="term" value="P:polyol transmembrane transport"/>
    <property type="evidence" value="ECO:0007669"/>
    <property type="project" value="UniProtKB-ARBA"/>
</dbReference>
<dbReference type="PROSITE" id="PS50850">
    <property type="entry name" value="MFS"/>
    <property type="match status" value="1"/>
</dbReference>
<feature type="transmembrane region" description="Helical" evidence="8">
    <location>
        <begin position="550"/>
        <end position="575"/>
    </location>
</feature>
<dbReference type="InterPro" id="IPR005829">
    <property type="entry name" value="Sugar_transporter_CS"/>
</dbReference>
<dbReference type="InterPro" id="IPR050814">
    <property type="entry name" value="Myo-inositol_Transporter"/>
</dbReference>
<name>A0AB34FNB8_9HYPO</name>
<dbReference type="GO" id="GO:0022857">
    <property type="term" value="F:transmembrane transporter activity"/>
    <property type="evidence" value="ECO:0007669"/>
    <property type="project" value="InterPro"/>
</dbReference>
<evidence type="ECO:0000256" key="5">
    <source>
        <dbReference type="ARBA" id="ARBA00022989"/>
    </source>
</evidence>
<dbReference type="GO" id="GO:0015798">
    <property type="term" value="P:myo-inositol transport"/>
    <property type="evidence" value="ECO:0007669"/>
    <property type="project" value="UniProtKB-ARBA"/>
</dbReference>
<dbReference type="SUPFAM" id="SSF103473">
    <property type="entry name" value="MFS general substrate transporter"/>
    <property type="match status" value="1"/>
</dbReference>
<keyword evidence="6 8" id="KW-0472">Membrane</keyword>
<evidence type="ECO:0000256" key="6">
    <source>
        <dbReference type="ARBA" id="ARBA00023136"/>
    </source>
</evidence>
<accession>A0AB34FNB8</accession>
<feature type="compositionally biased region" description="Basic and acidic residues" evidence="7">
    <location>
        <begin position="730"/>
        <end position="745"/>
    </location>
</feature>
<dbReference type="PROSITE" id="PS00217">
    <property type="entry name" value="SUGAR_TRANSPORT_2"/>
    <property type="match status" value="1"/>
</dbReference>
<protein>
    <submittedName>
        <fullName evidence="10">Sugar transporter</fullName>
    </submittedName>
</protein>
<keyword evidence="10" id="KW-0762">Sugar transport</keyword>
<sequence>MPTSTVPHRFQDRLAAQIQTRKTNDGAVIENPLAYMTDQELEEDVKEFAQKKLPCVPYEQILRAARVAKDIRMYDEVARRPGFDARHRLPVTLTDEEKSALRRERDVTFSERGMWTVIATVSLAALLQGFVQSSWNGAALYDNEWGLTTTEADQRSESDDWRLGAANASPWFVAALIGCPLSLPINYWYGRRGGIAVAASLIACSSIGAVFARTWIDLMCVRIINGLGMGIKAVSTPILASETAVGFWRGSAILAWQLWVAFGIMTSFGFNMIFTTASTPRTVFSLINGAPLVPSLALFVMAVWVCPESPRYHLMRGPNYNVEKAYHILQRVRNTELQALRDLYVVHKALDLENVGFGDLDENAALSPGFFWVIRDFFTQYKQLFRQRRLYNAVISTGTVNLAQQLFNVCAFYSGTLFSRVGKQSILIEMAYSLGFGAINFLFALPAIKNIDTLGRRKLLLMTLPLMAVTMLGAGLAGFIVDQKLRVGITALFLFLFAMAYSPGLGPIPFTLASESFPLSHREAGTSWAISINFFFAAILSLFFPSVNSAIGQAGSLGLFAALNVLALAMVFLLVEETKRRSLEDLDHIFAVSKRDFMRFQVTEILPWFLGKTFLRNRTKRPQLYKDLIWGSCDGEGDTRSRVMDELDGVETVRSFSVAQSPWGEGPSHIAFAMSPISPVSTEEVGILGRNPNAVEIGESRPVGSSPGSPLASNPPSYENEDGPASTGSDGHHYDDVKIDYRKQE</sequence>
<feature type="region of interest" description="Disordered" evidence="7">
    <location>
        <begin position="694"/>
        <end position="745"/>
    </location>
</feature>
<feature type="transmembrane region" description="Helical" evidence="8">
    <location>
        <begin position="487"/>
        <end position="513"/>
    </location>
</feature>
<evidence type="ECO:0000256" key="1">
    <source>
        <dbReference type="ARBA" id="ARBA00004141"/>
    </source>
</evidence>
<feature type="compositionally biased region" description="Polar residues" evidence="7">
    <location>
        <begin position="706"/>
        <end position="717"/>
    </location>
</feature>
<feature type="transmembrane region" description="Helical" evidence="8">
    <location>
        <begin position="113"/>
        <end position="131"/>
    </location>
</feature>
<feature type="transmembrane region" description="Helical" evidence="8">
    <location>
        <begin position="286"/>
        <end position="306"/>
    </location>
</feature>
<gene>
    <name evidence="10" type="ORF">O9K51_06776</name>
</gene>
<comment type="subcellular location">
    <subcellularLocation>
        <location evidence="1">Membrane</location>
        <topology evidence="1">Multi-pass membrane protein</topology>
    </subcellularLocation>
</comment>
<feature type="transmembrane region" description="Helical" evidence="8">
    <location>
        <begin position="525"/>
        <end position="544"/>
    </location>
</feature>
<dbReference type="AlphaFoldDB" id="A0AB34FNB8"/>
<evidence type="ECO:0000313" key="11">
    <source>
        <dbReference type="Proteomes" id="UP001163105"/>
    </source>
</evidence>
<feature type="transmembrane region" description="Helical" evidence="8">
    <location>
        <begin position="459"/>
        <end position="481"/>
    </location>
</feature>
<evidence type="ECO:0000313" key="10">
    <source>
        <dbReference type="EMBL" id="KAJ6440983.1"/>
    </source>
</evidence>
<dbReference type="PRINTS" id="PR00171">
    <property type="entry name" value="SUGRTRNSPORT"/>
</dbReference>
<dbReference type="EMBL" id="JAQHRD010000005">
    <property type="protein sequence ID" value="KAJ6440983.1"/>
    <property type="molecule type" value="Genomic_DNA"/>
</dbReference>
<keyword evidence="4 8" id="KW-0812">Transmembrane</keyword>
<dbReference type="InterPro" id="IPR020846">
    <property type="entry name" value="MFS_dom"/>
</dbReference>
<comment type="caution">
    <text evidence="10">The sequence shown here is derived from an EMBL/GenBank/DDBJ whole genome shotgun (WGS) entry which is preliminary data.</text>
</comment>
<keyword evidence="5 8" id="KW-1133">Transmembrane helix</keyword>
<dbReference type="InterPro" id="IPR005828">
    <property type="entry name" value="MFS_sugar_transport-like"/>
</dbReference>
<dbReference type="Pfam" id="PF00083">
    <property type="entry name" value="Sugar_tr"/>
    <property type="match status" value="1"/>
</dbReference>
<organism evidence="10 11">
    <name type="scientific">Purpureocillium lavendulum</name>
    <dbReference type="NCBI Taxonomy" id="1247861"/>
    <lineage>
        <taxon>Eukaryota</taxon>
        <taxon>Fungi</taxon>
        <taxon>Dikarya</taxon>
        <taxon>Ascomycota</taxon>
        <taxon>Pezizomycotina</taxon>
        <taxon>Sordariomycetes</taxon>
        <taxon>Hypocreomycetidae</taxon>
        <taxon>Hypocreales</taxon>
        <taxon>Ophiocordycipitaceae</taxon>
        <taxon>Purpureocillium</taxon>
    </lineage>
</organism>
<feature type="transmembrane region" description="Helical" evidence="8">
    <location>
        <begin position="196"/>
        <end position="216"/>
    </location>
</feature>
<feature type="transmembrane region" description="Helical" evidence="8">
    <location>
        <begin position="252"/>
        <end position="274"/>
    </location>
</feature>
<feature type="transmembrane region" description="Helical" evidence="8">
    <location>
        <begin position="390"/>
        <end position="414"/>
    </location>
</feature>
<dbReference type="InterPro" id="IPR036259">
    <property type="entry name" value="MFS_trans_sf"/>
</dbReference>
<keyword evidence="11" id="KW-1185">Reference proteome</keyword>
<comment type="similarity">
    <text evidence="2">Belongs to the major facilitator superfamily. Sugar transporter (TC 2.A.1.1) family.</text>
</comment>
<feature type="transmembrane region" description="Helical" evidence="8">
    <location>
        <begin position="171"/>
        <end position="189"/>
    </location>
</feature>
<feature type="transmembrane region" description="Helical" evidence="8">
    <location>
        <begin position="426"/>
        <end position="447"/>
    </location>
</feature>
<dbReference type="PANTHER" id="PTHR48020">
    <property type="entry name" value="PROTON MYO-INOSITOL COTRANSPORTER"/>
    <property type="match status" value="1"/>
</dbReference>
<evidence type="ECO:0000256" key="8">
    <source>
        <dbReference type="SAM" id="Phobius"/>
    </source>
</evidence>
<dbReference type="PANTHER" id="PTHR48020:SF4">
    <property type="entry name" value="SYMPORT, PUTATIVE (AFU_ORTHOLOGUE AFUA_3G11790)-RELATED"/>
    <property type="match status" value="1"/>
</dbReference>
<proteinExistence type="inferred from homology"/>
<reference evidence="10" key="1">
    <citation type="submission" date="2023-01" db="EMBL/GenBank/DDBJ databases">
        <title>The growth and conidiation of Purpureocillium lavendulum are regulated by nitrogen source and histone H3K14 acetylation.</title>
        <authorList>
            <person name="Tang P."/>
            <person name="Han J."/>
            <person name="Zhang C."/>
            <person name="Tang P."/>
            <person name="Qi F."/>
            <person name="Zhang K."/>
            <person name="Liang L."/>
        </authorList>
    </citation>
    <scope>NUCLEOTIDE SEQUENCE</scope>
    <source>
        <strain evidence="10">YMF1.00683</strain>
    </source>
</reference>
<dbReference type="Gene3D" id="1.20.1250.20">
    <property type="entry name" value="MFS general substrate transporter like domains"/>
    <property type="match status" value="1"/>
</dbReference>
<dbReference type="InterPro" id="IPR003663">
    <property type="entry name" value="Sugar/inositol_transpt"/>
</dbReference>
<dbReference type="Proteomes" id="UP001163105">
    <property type="component" value="Unassembled WGS sequence"/>
</dbReference>
<evidence type="ECO:0000256" key="2">
    <source>
        <dbReference type="ARBA" id="ARBA00010992"/>
    </source>
</evidence>
<evidence type="ECO:0000259" key="9">
    <source>
        <dbReference type="PROSITE" id="PS50850"/>
    </source>
</evidence>
<dbReference type="GO" id="GO:0016020">
    <property type="term" value="C:membrane"/>
    <property type="evidence" value="ECO:0007669"/>
    <property type="project" value="UniProtKB-SubCell"/>
</dbReference>
<feature type="domain" description="Major facilitator superfamily (MFS) profile" evidence="9">
    <location>
        <begin position="117"/>
        <end position="579"/>
    </location>
</feature>